<dbReference type="InterPro" id="IPR000182">
    <property type="entry name" value="GNAT_dom"/>
</dbReference>
<dbReference type="InterPro" id="IPR016181">
    <property type="entry name" value="Acyl_CoA_acyltransferase"/>
</dbReference>
<protein>
    <submittedName>
        <fullName evidence="4">Acetyltransferase</fullName>
    </submittedName>
</protein>
<dbReference type="PANTHER" id="PTHR43420:SF47">
    <property type="entry name" value="N-ACETYLTRANSFERASE DOMAIN-CONTAINING PROTEIN"/>
    <property type="match status" value="1"/>
</dbReference>
<gene>
    <name evidence="4" type="ordered locus">Fraau_2834</name>
</gene>
<keyword evidence="2" id="KW-0012">Acyltransferase</keyword>
<dbReference type="AlphaFoldDB" id="H8L113"/>
<proteinExistence type="predicted"/>
<feature type="domain" description="N-acetyltransferase" evidence="3">
    <location>
        <begin position="9"/>
        <end position="213"/>
    </location>
</feature>
<dbReference type="EMBL" id="CP003350">
    <property type="protein sequence ID" value="AFC87168.1"/>
    <property type="molecule type" value="Genomic_DNA"/>
</dbReference>
<reference evidence="4" key="1">
    <citation type="submission" date="2012-02" db="EMBL/GenBank/DDBJ databases">
        <title>The complete genome of Frateuria aurantia DSM 6220.</title>
        <authorList>
            <consortium name="US DOE Joint Genome Institute (JGI-PGF)"/>
            <person name="Lucas S."/>
            <person name="Copeland A."/>
            <person name="Lapidus A."/>
            <person name="Glavina del Rio T."/>
            <person name="Dalin E."/>
            <person name="Tice H."/>
            <person name="Bruce D."/>
            <person name="Goodwin L."/>
            <person name="Pitluck S."/>
            <person name="Peters L."/>
            <person name="Ovchinnikova G."/>
            <person name="Teshima H."/>
            <person name="Kyrpides N."/>
            <person name="Mavromatis K."/>
            <person name="Ivanova N."/>
            <person name="Brettin T."/>
            <person name="Detter J.C."/>
            <person name="Han C."/>
            <person name="Larimer F."/>
            <person name="Land M."/>
            <person name="Hauser L."/>
            <person name="Markowitz V."/>
            <person name="Cheng J.-F."/>
            <person name="Hugenholtz P."/>
            <person name="Woyke T."/>
            <person name="Wu D."/>
            <person name="Brambilla E."/>
            <person name="Klenk H.-P."/>
            <person name="Eisen J.A."/>
        </authorList>
    </citation>
    <scope>NUCLEOTIDE SEQUENCE</scope>
    <source>
        <strain evidence="4">DSM 6220</strain>
    </source>
</reference>
<dbReference type="GO" id="GO:0016747">
    <property type="term" value="F:acyltransferase activity, transferring groups other than amino-acyl groups"/>
    <property type="evidence" value="ECO:0007669"/>
    <property type="project" value="InterPro"/>
</dbReference>
<dbReference type="InterPro" id="IPR050680">
    <property type="entry name" value="YpeA/RimI_acetyltransf"/>
</dbReference>
<dbReference type="OrthoDB" id="336415at2"/>
<keyword evidence="5" id="KW-1185">Reference proteome</keyword>
<evidence type="ECO:0000313" key="5">
    <source>
        <dbReference type="Proteomes" id="UP000005234"/>
    </source>
</evidence>
<dbReference type="KEGG" id="fau:Fraau_2834"/>
<dbReference type="HOGENOM" id="CLU_112791_0_0_6"/>
<dbReference type="Pfam" id="PF00583">
    <property type="entry name" value="Acetyltransf_1"/>
    <property type="match status" value="1"/>
</dbReference>
<dbReference type="PROSITE" id="PS51186">
    <property type="entry name" value="GNAT"/>
    <property type="match status" value="1"/>
</dbReference>
<evidence type="ECO:0000313" key="4">
    <source>
        <dbReference type="EMBL" id="AFC87168.1"/>
    </source>
</evidence>
<evidence type="ECO:0000256" key="1">
    <source>
        <dbReference type="ARBA" id="ARBA00022679"/>
    </source>
</evidence>
<evidence type="ECO:0000256" key="2">
    <source>
        <dbReference type="ARBA" id="ARBA00023315"/>
    </source>
</evidence>
<accession>H8L113</accession>
<dbReference type="SUPFAM" id="SSF55729">
    <property type="entry name" value="Acyl-CoA N-acyltransferases (Nat)"/>
    <property type="match status" value="1"/>
</dbReference>
<organism evidence="4 5">
    <name type="scientific">Frateuria aurantia (strain ATCC 33424 / DSM 6220 / KCTC 2777 / LMG 1558 / NBRC 3245 / NCIMB 13370)</name>
    <name type="common">Acetobacter aurantius</name>
    <dbReference type="NCBI Taxonomy" id="767434"/>
    <lineage>
        <taxon>Bacteria</taxon>
        <taxon>Pseudomonadati</taxon>
        <taxon>Pseudomonadota</taxon>
        <taxon>Gammaproteobacteria</taxon>
        <taxon>Lysobacterales</taxon>
        <taxon>Rhodanobacteraceae</taxon>
        <taxon>Frateuria</taxon>
    </lineage>
</organism>
<dbReference type="STRING" id="767434.Fraau_2834"/>
<name>H8L113_FRAAD</name>
<dbReference type="Proteomes" id="UP000005234">
    <property type="component" value="Chromosome"/>
</dbReference>
<dbReference type="RefSeq" id="WP_014404171.1">
    <property type="nucleotide sequence ID" value="NC_017033.1"/>
</dbReference>
<evidence type="ECO:0000259" key="3">
    <source>
        <dbReference type="PROSITE" id="PS51186"/>
    </source>
</evidence>
<dbReference type="Gene3D" id="3.40.630.30">
    <property type="match status" value="1"/>
</dbReference>
<sequence>MPTSPDIEVICRPARAEDAAALAPLVYASGEAEFQYLLGTDAAGCIAFLQRIIAWPRGHFSWRRHLVAVAGDDIVAVIAAQDGRVQWSDNPLIAHAFIRHFGLSAALGIMMRGLRLEKEIPPPKRSQTLLAHCATAPAWRSRGLFRQLFAHALQQGMLPAHPGQELVLDVLVDNPRAMALYQRCGFQAPATPRPLTRGLPRQLQAIRMHWAPPQA</sequence>
<dbReference type="PANTHER" id="PTHR43420">
    <property type="entry name" value="ACETYLTRANSFERASE"/>
    <property type="match status" value="1"/>
</dbReference>
<dbReference type="eggNOG" id="COG0456">
    <property type="taxonomic scope" value="Bacteria"/>
</dbReference>
<keyword evidence="1 4" id="KW-0808">Transferase</keyword>